<dbReference type="GO" id="GO:0005634">
    <property type="term" value="C:nucleus"/>
    <property type="evidence" value="ECO:0007669"/>
    <property type="project" value="TreeGrafter"/>
</dbReference>
<evidence type="ECO:0000256" key="3">
    <source>
        <dbReference type="ARBA" id="ARBA00023242"/>
    </source>
</evidence>
<keyword evidence="6" id="KW-1185">Reference proteome</keyword>
<dbReference type="PANTHER" id="PTHR10390">
    <property type="entry name" value="HOMEOBOX PROTEIN SIX"/>
    <property type="match status" value="1"/>
</dbReference>
<dbReference type="Proteomes" id="UP000076408">
    <property type="component" value="Unassembled WGS sequence"/>
</dbReference>
<evidence type="ECO:0000259" key="4">
    <source>
        <dbReference type="Pfam" id="PF16878"/>
    </source>
</evidence>
<accession>A0A182YJE4</accession>
<protein>
    <submittedName>
        <fullName evidence="5">SIX1_SD domain-containing protein</fullName>
    </submittedName>
</protein>
<dbReference type="GO" id="GO:0000981">
    <property type="term" value="F:DNA-binding transcription factor activity, RNA polymerase II-specific"/>
    <property type="evidence" value="ECO:0007669"/>
    <property type="project" value="TreeGrafter"/>
</dbReference>
<sequence>MGQPMLAGTPYEEVLQQAGNVERLGRFLWSLPQCDKLQLHESVLKAKAVVAFHRGNFKELYRLLEHHQYSPHNHAKLQALWLKVNFVGNLFADHNSSQLSHSVV</sequence>
<reference evidence="5" key="2">
    <citation type="submission" date="2020-05" db="UniProtKB">
        <authorList>
            <consortium name="EnsemblMetazoa"/>
        </authorList>
    </citation>
    <scope>IDENTIFICATION</scope>
    <source>
        <strain evidence="5">Indian</strain>
    </source>
</reference>
<dbReference type="GO" id="GO:0000978">
    <property type="term" value="F:RNA polymerase II cis-regulatory region sequence-specific DNA binding"/>
    <property type="evidence" value="ECO:0007669"/>
    <property type="project" value="TreeGrafter"/>
</dbReference>
<dbReference type="GO" id="GO:0005667">
    <property type="term" value="C:transcription regulator complex"/>
    <property type="evidence" value="ECO:0007669"/>
    <property type="project" value="TreeGrafter"/>
</dbReference>
<evidence type="ECO:0000313" key="5">
    <source>
        <dbReference type="EnsemblMetazoa" id="ASTEI08580-PA"/>
    </source>
</evidence>
<proteinExistence type="predicted"/>
<evidence type="ECO:0000313" key="6">
    <source>
        <dbReference type="Proteomes" id="UP000076408"/>
    </source>
</evidence>
<dbReference type="STRING" id="30069.A0A182YJE4"/>
<evidence type="ECO:0000256" key="1">
    <source>
        <dbReference type="ARBA" id="ARBA00023125"/>
    </source>
</evidence>
<keyword evidence="3" id="KW-0539">Nucleus</keyword>
<name>A0A182YJE4_ANOST</name>
<dbReference type="VEuPathDB" id="VectorBase:ASTE001909"/>
<dbReference type="VEuPathDB" id="VectorBase:ASTEI08580"/>
<dbReference type="OMA" id="AHVAFHS"/>
<dbReference type="Pfam" id="PF16878">
    <property type="entry name" value="SIX1_SD"/>
    <property type="match status" value="1"/>
</dbReference>
<dbReference type="AlphaFoldDB" id="A0A182YJE4"/>
<dbReference type="PANTHER" id="PTHR10390:SF61">
    <property type="entry name" value="HOMEOBOX PROTEIN SIX2"/>
    <property type="match status" value="1"/>
</dbReference>
<dbReference type="EnsemblMetazoa" id="ASTEI08580-RA">
    <property type="protein sequence ID" value="ASTEI08580-PA"/>
    <property type="gene ID" value="ASTEI08580"/>
</dbReference>
<evidence type="ECO:0000256" key="2">
    <source>
        <dbReference type="ARBA" id="ARBA00023155"/>
    </source>
</evidence>
<dbReference type="VEuPathDB" id="VectorBase:ASTEI20_037161"/>
<feature type="domain" description="Homeobox protein SIX1 N-terminal SD" evidence="4">
    <location>
        <begin position="13"/>
        <end position="86"/>
    </location>
</feature>
<keyword evidence="1" id="KW-0238">DNA-binding</keyword>
<reference evidence="6" key="1">
    <citation type="journal article" date="2014" name="Genome Biol.">
        <title>Genome analysis of a major urban malaria vector mosquito, Anopheles stephensi.</title>
        <authorList>
            <person name="Jiang X."/>
            <person name="Peery A."/>
            <person name="Hall A.B."/>
            <person name="Sharma A."/>
            <person name="Chen X.G."/>
            <person name="Waterhouse R.M."/>
            <person name="Komissarov A."/>
            <person name="Riehle M.M."/>
            <person name="Shouche Y."/>
            <person name="Sharakhova M.V."/>
            <person name="Lawson D."/>
            <person name="Pakpour N."/>
            <person name="Arensburger P."/>
            <person name="Davidson V.L."/>
            <person name="Eiglmeier K."/>
            <person name="Emrich S."/>
            <person name="George P."/>
            <person name="Kennedy R.C."/>
            <person name="Mane S.P."/>
            <person name="Maslen G."/>
            <person name="Oringanje C."/>
            <person name="Qi Y."/>
            <person name="Settlage R."/>
            <person name="Tojo M."/>
            <person name="Tubio J.M."/>
            <person name="Unger M.F."/>
            <person name="Wang B."/>
            <person name="Vernick K.D."/>
            <person name="Ribeiro J.M."/>
            <person name="James A.A."/>
            <person name="Michel K."/>
            <person name="Riehle M.A."/>
            <person name="Luckhart S."/>
            <person name="Sharakhov I.V."/>
            <person name="Tu Z."/>
        </authorList>
    </citation>
    <scope>NUCLEOTIDE SEQUENCE [LARGE SCALE GENOMIC DNA]</scope>
    <source>
        <strain evidence="6">Indian</strain>
    </source>
</reference>
<organism evidence="5 6">
    <name type="scientific">Anopheles stephensi</name>
    <name type="common">Indo-Pakistan malaria mosquito</name>
    <dbReference type="NCBI Taxonomy" id="30069"/>
    <lineage>
        <taxon>Eukaryota</taxon>
        <taxon>Metazoa</taxon>
        <taxon>Ecdysozoa</taxon>
        <taxon>Arthropoda</taxon>
        <taxon>Hexapoda</taxon>
        <taxon>Insecta</taxon>
        <taxon>Pterygota</taxon>
        <taxon>Neoptera</taxon>
        <taxon>Endopterygota</taxon>
        <taxon>Diptera</taxon>
        <taxon>Nematocera</taxon>
        <taxon>Culicoidea</taxon>
        <taxon>Culicidae</taxon>
        <taxon>Anophelinae</taxon>
        <taxon>Anopheles</taxon>
    </lineage>
</organism>
<dbReference type="InterPro" id="IPR031701">
    <property type="entry name" value="SIX1_SD"/>
</dbReference>
<keyword evidence="2" id="KW-0371">Homeobox</keyword>